<dbReference type="InterPro" id="IPR017972">
    <property type="entry name" value="Cyt_P450_CS"/>
</dbReference>
<dbReference type="Pfam" id="PF00067">
    <property type="entry name" value="p450"/>
    <property type="match status" value="1"/>
</dbReference>
<comment type="cofactor">
    <cofactor evidence="1 8">
        <name>heme</name>
        <dbReference type="ChEBI" id="CHEBI:30413"/>
    </cofactor>
</comment>
<sequence length="564" mass="63690">MPRGNSLSAIMLQWPGSSEWFGTTAVGHSLPTLLIPVLVISMLVVLTWRKWNAPCGVGIRKHLPPNPLTTFPILGSLPQLLTTDKPSYKFTEELLAEHGPIILLKSGQRRHVFVGSPDMARECLETNDLTFASRPKTAASRYLSFGEDDLAIAPYGEHWQFLRNIYTQELLSTKKYPLFSKIRSEELSLFVRSIMKQQKGNNPIYVNLSKRIVEISMNMITMMVTGSRSFPYSDILVSNKSFGKAYSEREIKEMRSRGPDWRQYSSEITKLFSSPLLEDAIPPLGFVDKITGRRGKMKRARERLEELYEDLIKDHKEKRRTHPATEADTTFLDALLAMPGPNGQSGLSKETVMGLLQSTVASGSITTSSTIEWAMAHLLKNPFCMKKCVEEMDAVVGLERCVEDSDIPNLPYLRAVVKETFRLTPTGPLLLPHATTARCKIGEFDIPAKATVSFHVWAIGRNSQLWQNPQEFHPDRFLHSDIDVRGQHFELFPFGAGARRCPAIDVSMDMVQFTLARLIQSFTWSFIGDKTHEQLDMTEVPGMTLRKKKPMELNATPRLSPSLF</sequence>
<dbReference type="PROSITE" id="PS00086">
    <property type="entry name" value="CYTOCHROME_P450"/>
    <property type="match status" value="1"/>
</dbReference>
<comment type="caution">
    <text evidence="11">The sequence shown here is derived from an EMBL/GenBank/DDBJ whole genome shotgun (WGS) entry which is preliminary data.</text>
</comment>
<keyword evidence="4 8" id="KW-0479">Metal-binding</keyword>
<dbReference type="CDD" id="cd20618">
    <property type="entry name" value="CYP71_clan"/>
    <property type="match status" value="1"/>
</dbReference>
<evidence type="ECO:0000256" key="8">
    <source>
        <dbReference type="PIRSR" id="PIRSR602401-1"/>
    </source>
</evidence>
<protein>
    <recommendedName>
        <fullName evidence="13">Cytochrome P450</fullName>
    </recommendedName>
</protein>
<evidence type="ECO:0000313" key="11">
    <source>
        <dbReference type="EMBL" id="KAL2633653.1"/>
    </source>
</evidence>
<dbReference type="PRINTS" id="PR00385">
    <property type="entry name" value="P450"/>
</dbReference>
<evidence type="ECO:0000256" key="7">
    <source>
        <dbReference type="ARBA" id="ARBA00023033"/>
    </source>
</evidence>
<dbReference type="PRINTS" id="PR00463">
    <property type="entry name" value="EP450I"/>
</dbReference>
<evidence type="ECO:0000256" key="2">
    <source>
        <dbReference type="ARBA" id="ARBA00010617"/>
    </source>
</evidence>
<dbReference type="Gene3D" id="1.10.630.10">
    <property type="entry name" value="Cytochrome P450"/>
    <property type="match status" value="1"/>
</dbReference>
<evidence type="ECO:0000256" key="4">
    <source>
        <dbReference type="ARBA" id="ARBA00022723"/>
    </source>
</evidence>
<accession>A0ABD1YSV9</accession>
<gene>
    <name evidence="11" type="ORF">R1flu_005132</name>
</gene>
<dbReference type="InterPro" id="IPR001128">
    <property type="entry name" value="Cyt_P450"/>
</dbReference>
<dbReference type="FunFam" id="1.10.630.10:FF:000126">
    <property type="entry name" value="Predicted protein"/>
    <property type="match status" value="1"/>
</dbReference>
<evidence type="ECO:0000256" key="3">
    <source>
        <dbReference type="ARBA" id="ARBA00022617"/>
    </source>
</evidence>
<keyword evidence="6 8" id="KW-0408">Iron</keyword>
<name>A0ABD1YSV9_9MARC</name>
<dbReference type="InterPro" id="IPR002401">
    <property type="entry name" value="Cyt_P450_E_grp-I"/>
</dbReference>
<dbReference type="GO" id="GO:0004497">
    <property type="term" value="F:monooxygenase activity"/>
    <property type="evidence" value="ECO:0007669"/>
    <property type="project" value="UniProtKB-KW"/>
</dbReference>
<evidence type="ECO:0000313" key="12">
    <source>
        <dbReference type="Proteomes" id="UP001605036"/>
    </source>
</evidence>
<keyword evidence="3 8" id="KW-0349">Heme</keyword>
<dbReference type="PANTHER" id="PTHR47944">
    <property type="entry name" value="CYTOCHROME P450 98A9"/>
    <property type="match status" value="1"/>
</dbReference>
<dbReference type="AlphaFoldDB" id="A0ABD1YSV9"/>
<keyword evidence="5 9" id="KW-0560">Oxidoreductase</keyword>
<keyword evidence="10" id="KW-0175">Coiled coil</keyword>
<dbReference type="SUPFAM" id="SSF48264">
    <property type="entry name" value="Cytochrome P450"/>
    <property type="match status" value="1"/>
</dbReference>
<evidence type="ECO:0000256" key="9">
    <source>
        <dbReference type="RuleBase" id="RU000461"/>
    </source>
</evidence>
<reference evidence="11 12" key="1">
    <citation type="submission" date="2024-09" db="EMBL/GenBank/DDBJ databases">
        <title>Chromosome-scale assembly of Riccia fluitans.</title>
        <authorList>
            <person name="Paukszto L."/>
            <person name="Sawicki J."/>
            <person name="Karawczyk K."/>
            <person name="Piernik-Szablinska J."/>
            <person name="Szczecinska M."/>
            <person name="Mazdziarz M."/>
        </authorList>
    </citation>
    <scope>NUCLEOTIDE SEQUENCE [LARGE SCALE GENOMIC DNA]</scope>
    <source>
        <strain evidence="11">Rf_01</strain>
        <tissue evidence="11">Aerial parts of the thallus</tissue>
    </source>
</reference>
<proteinExistence type="inferred from homology"/>
<dbReference type="InterPro" id="IPR036396">
    <property type="entry name" value="Cyt_P450_sf"/>
</dbReference>
<evidence type="ECO:0008006" key="13">
    <source>
        <dbReference type="Google" id="ProtNLM"/>
    </source>
</evidence>
<evidence type="ECO:0000256" key="6">
    <source>
        <dbReference type="ARBA" id="ARBA00023004"/>
    </source>
</evidence>
<comment type="similarity">
    <text evidence="2 9">Belongs to the cytochrome P450 family.</text>
</comment>
<keyword evidence="7 9" id="KW-0503">Monooxygenase</keyword>
<keyword evidence="12" id="KW-1185">Reference proteome</keyword>
<dbReference type="GO" id="GO:0016705">
    <property type="term" value="F:oxidoreductase activity, acting on paired donors, with incorporation or reduction of molecular oxygen"/>
    <property type="evidence" value="ECO:0007669"/>
    <property type="project" value="UniProtKB-ARBA"/>
</dbReference>
<evidence type="ECO:0000256" key="1">
    <source>
        <dbReference type="ARBA" id="ARBA00001971"/>
    </source>
</evidence>
<dbReference type="GO" id="GO:0044550">
    <property type="term" value="P:secondary metabolite biosynthetic process"/>
    <property type="evidence" value="ECO:0007669"/>
    <property type="project" value="UniProtKB-ARBA"/>
</dbReference>
<dbReference type="GO" id="GO:0046872">
    <property type="term" value="F:metal ion binding"/>
    <property type="evidence" value="ECO:0007669"/>
    <property type="project" value="UniProtKB-KW"/>
</dbReference>
<evidence type="ECO:0000256" key="10">
    <source>
        <dbReference type="SAM" id="Coils"/>
    </source>
</evidence>
<dbReference type="Proteomes" id="UP001605036">
    <property type="component" value="Unassembled WGS sequence"/>
</dbReference>
<feature type="coiled-coil region" evidence="10">
    <location>
        <begin position="294"/>
        <end position="321"/>
    </location>
</feature>
<dbReference type="PANTHER" id="PTHR47944:SF4">
    <property type="entry name" value="OS09G0441700 PROTEIN"/>
    <property type="match status" value="1"/>
</dbReference>
<evidence type="ECO:0000256" key="5">
    <source>
        <dbReference type="ARBA" id="ARBA00023002"/>
    </source>
</evidence>
<dbReference type="EMBL" id="JBHFFA010000003">
    <property type="protein sequence ID" value="KAL2633653.1"/>
    <property type="molecule type" value="Genomic_DNA"/>
</dbReference>
<feature type="binding site" description="axial binding residue" evidence="8">
    <location>
        <position position="501"/>
    </location>
    <ligand>
        <name>heme</name>
        <dbReference type="ChEBI" id="CHEBI:30413"/>
    </ligand>
    <ligandPart>
        <name>Fe</name>
        <dbReference type="ChEBI" id="CHEBI:18248"/>
    </ligandPart>
</feature>
<organism evidence="11 12">
    <name type="scientific">Riccia fluitans</name>
    <dbReference type="NCBI Taxonomy" id="41844"/>
    <lineage>
        <taxon>Eukaryota</taxon>
        <taxon>Viridiplantae</taxon>
        <taxon>Streptophyta</taxon>
        <taxon>Embryophyta</taxon>
        <taxon>Marchantiophyta</taxon>
        <taxon>Marchantiopsida</taxon>
        <taxon>Marchantiidae</taxon>
        <taxon>Marchantiales</taxon>
        <taxon>Ricciaceae</taxon>
        <taxon>Riccia</taxon>
    </lineage>
</organism>